<keyword evidence="4" id="KW-0697">Rotamase</keyword>
<sequence>MQVSIEATSGLERKITVSLPEDKITDAVSNKLKEISRTTKIKGFRPGKVPIGIVQKKYGPQVRYEVVSDLVQSSFYEAISQEKVRPAGNPNITEHNDKPGEGVEYTATFEVYPEVKPVSMKDVKIEKTVVEISDTNIDEMIETIQKQNKTWVTVEQAAKSADQVTIDYDGTIDGESFEGGTGQAMAIEIGSNRMIAGFEDGLIGLSANDDKVLNLTFPENYHAKELANKAVEFKVKVISVAQAELPAVDAEFAKKLGVADGNLDTMRVDVKDNMQFELDKKIHSELKGKVMDKIYELNKLELPKALVESESQALVQQMQQNLTQQGMNPDDMKLAPSMFTEQAERRVALGLILSELVKENNLKVDSDAVKNAVNKIAEPYDHPEEVVKWYFSDKNRLAEVESLVLEDKVVDWVLDLAQVTEETKSFKEVMQPKSSETV</sequence>
<dbReference type="GO" id="GO:0051083">
    <property type="term" value="P:'de novo' cotranslational protein folding"/>
    <property type="evidence" value="ECO:0007669"/>
    <property type="project" value="TreeGrafter"/>
</dbReference>
<dbReference type="AlphaFoldDB" id="A0A3B0ZN26"/>
<dbReference type="Pfam" id="PF05698">
    <property type="entry name" value="Trigger_C"/>
    <property type="match status" value="1"/>
</dbReference>
<dbReference type="InterPro" id="IPR008880">
    <property type="entry name" value="Trigger_fac_C"/>
</dbReference>
<keyword evidence="8" id="KW-0132">Cell division</keyword>
<dbReference type="HAMAP" id="MF_00303">
    <property type="entry name" value="Trigger_factor_Tig"/>
    <property type="match status" value="1"/>
</dbReference>
<dbReference type="GO" id="GO:0043335">
    <property type="term" value="P:protein unfolding"/>
    <property type="evidence" value="ECO:0007669"/>
    <property type="project" value="TreeGrafter"/>
</dbReference>
<keyword evidence="8" id="KW-0131">Cell cycle</keyword>
<dbReference type="InterPro" id="IPR008881">
    <property type="entry name" value="Trigger_fac_ribosome-bd_bac"/>
</dbReference>
<dbReference type="InterPro" id="IPR001179">
    <property type="entry name" value="PPIase_FKBP_dom"/>
</dbReference>
<dbReference type="InterPro" id="IPR036611">
    <property type="entry name" value="Trigger_fac_ribosome-bd_sf"/>
</dbReference>
<dbReference type="FunFam" id="3.10.50.40:FF:000001">
    <property type="entry name" value="Trigger factor"/>
    <property type="match status" value="1"/>
</dbReference>
<evidence type="ECO:0000256" key="1">
    <source>
        <dbReference type="ARBA" id="ARBA00000971"/>
    </source>
</evidence>
<dbReference type="SUPFAM" id="SSF54534">
    <property type="entry name" value="FKBP-like"/>
    <property type="match status" value="1"/>
</dbReference>
<proteinExistence type="inferred from homology"/>
<evidence type="ECO:0000256" key="6">
    <source>
        <dbReference type="ARBA" id="ARBA00023235"/>
    </source>
</evidence>
<reference evidence="8" key="1">
    <citation type="submission" date="2018-06" db="EMBL/GenBank/DDBJ databases">
        <authorList>
            <person name="Zhirakovskaya E."/>
        </authorList>
    </citation>
    <scope>NUCLEOTIDE SEQUENCE</scope>
</reference>
<dbReference type="GO" id="GO:0003755">
    <property type="term" value="F:peptidyl-prolyl cis-trans isomerase activity"/>
    <property type="evidence" value="ECO:0007669"/>
    <property type="project" value="UniProtKB-KW"/>
</dbReference>
<dbReference type="PROSITE" id="PS50059">
    <property type="entry name" value="FKBP_PPIASE"/>
    <property type="match status" value="1"/>
</dbReference>
<dbReference type="PANTHER" id="PTHR30560">
    <property type="entry name" value="TRIGGER FACTOR CHAPERONE AND PEPTIDYL-PROLYL CIS/TRANS ISOMERASE"/>
    <property type="match status" value="1"/>
</dbReference>
<feature type="domain" description="PPIase FKBP-type" evidence="7">
    <location>
        <begin position="161"/>
        <end position="241"/>
    </location>
</feature>
<dbReference type="SUPFAM" id="SSF102735">
    <property type="entry name" value="Trigger factor ribosome-binding domain"/>
    <property type="match status" value="1"/>
</dbReference>
<accession>A0A3B0ZN26</accession>
<comment type="catalytic activity">
    <reaction evidence="1">
        <text>[protein]-peptidylproline (omega=180) = [protein]-peptidylproline (omega=0)</text>
        <dbReference type="Rhea" id="RHEA:16237"/>
        <dbReference type="Rhea" id="RHEA-COMP:10747"/>
        <dbReference type="Rhea" id="RHEA-COMP:10748"/>
        <dbReference type="ChEBI" id="CHEBI:83833"/>
        <dbReference type="ChEBI" id="CHEBI:83834"/>
        <dbReference type="EC" id="5.2.1.8"/>
    </reaction>
</comment>
<protein>
    <recommendedName>
        <fullName evidence="3">peptidylprolyl isomerase</fullName>
        <ecNumber evidence="3">5.2.1.8</ecNumber>
    </recommendedName>
</protein>
<dbReference type="SUPFAM" id="SSF109998">
    <property type="entry name" value="Triger factor/SurA peptide-binding domain-like"/>
    <property type="match status" value="1"/>
</dbReference>
<dbReference type="InterPro" id="IPR037041">
    <property type="entry name" value="Trigger_fac_C_sf"/>
</dbReference>
<evidence type="ECO:0000259" key="7">
    <source>
        <dbReference type="PROSITE" id="PS50059"/>
    </source>
</evidence>
<dbReference type="EC" id="5.2.1.8" evidence="3"/>
<organism evidence="8">
    <name type="scientific">hydrothermal vent metagenome</name>
    <dbReference type="NCBI Taxonomy" id="652676"/>
    <lineage>
        <taxon>unclassified sequences</taxon>
        <taxon>metagenomes</taxon>
        <taxon>ecological metagenomes</taxon>
    </lineage>
</organism>
<dbReference type="GO" id="GO:0051301">
    <property type="term" value="P:cell division"/>
    <property type="evidence" value="ECO:0007669"/>
    <property type="project" value="UniProtKB-KW"/>
</dbReference>
<keyword evidence="6 8" id="KW-0413">Isomerase</keyword>
<dbReference type="NCBIfam" id="TIGR00115">
    <property type="entry name" value="tig"/>
    <property type="match status" value="1"/>
</dbReference>
<evidence type="ECO:0000256" key="5">
    <source>
        <dbReference type="ARBA" id="ARBA00023186"/>
    </source>
</evidence>
<dbReference type="Gene3D" id="1.10.3120.10">
    <property type="entry name" value="Trigger factor, C-terminal domain"/>
    <property type="match status" value="1"/>
</dbReference>
<dbReference type="GO" id="GO:0044183">
    <property type="term" value="F:protein folding chaperone"/>
    <property type="evidence" value="ECO:0007669"/>
    <property type="project" value="TreeGrafter"/>
</dbReference>
<dbReference type="EMBL" id="UOFS01000013">
    <property type="protein sequence ID" value="VAW93081.1"/>
    <property type="molecule type" value="Genomic_DNA"/>
</dbReference>
<dbReference type="Gene3D" id="3.10.50.40">
    <property type="match status" value="1"/>
</dbReference>
<dbReference type="InterPro" id="IPR027304">
    <property type="entry name" value="Trigger_fact/SurA_dom_sf"/>
</dbReference>
<comment type="similarity">
    <text evidence="2">Belongs to the FKBP-type PPIase family. Tig subfamily.</text>
</comment>
<keyword evidence="5" id="KW-0143">Chaperone</keyword>
<evidence type="ECO:0000256" key="2">
    <source>
        <dbReference type="ARBA" id="ARBA00005464"/>
    </source>
</evidence>
<dbReference type="GO" id="GO:0015031">
    <property type="term" value="P:protein transport"/>
    <property type="evidence" value="ECO:0007669"/>
    <property type="project" value="InterPro"/>
</dbReference>
<dbReference type="InterPro" id="IPR005215">
    <property type="entry name" value="Trig_fac"/>
</dbReference>
<dbReference type="Gene3D" id="3.30.70.1050">
    <property type="entry name" value="Trigger factor ribosome-binding domain"/>
    <property type="match status" value="1"/>
</dbReference>
<evidence type="ECO:0000256" key="4">
    <source>
        <dbReference type="ARBA" id="ARBA00023110"/>
    </source>
</evidence>
<dbReference type="PIRSF" id="PIRSF003095">
    <property type="entry name" value="Trigger_factor"/>
    <property type="match status" value="1"/>
</dbReference>
<dbReference type="Pfam" id="PF00254">
    <property type="entry name" value="FKBP_C"/>
    <property type="match status" value="1"/>
</dbReference>
<dbReference type="GO" id="GO:0043022">
    <property type="term" value="F:ribosome binding"/>
    <property type="evidence" value="ECO:0007669"/>
    <property type="project" value="TreeGrafter"/>
</dbReference>
<gene>
    <name evidence="8" type="ORF">MNBD_GAMMA22-623</name>
</gene>
<dbReference type="InterPro" id="IPR046357">
    <property type="entry name" value="PPIase_dom_sf"/>
</dbReference>
<evidence type="ECO:0000256" key="3">
    <source>
        <dbReference type="ARBA" id="ARBA00013194"/>
    </source>
</evidence>
<name>A0A3B0ZN26_9ZZZZ</name>
<dbReference type="Pfam" id="PF05697">
    <property type="entry name" value="Trigger_N"/>
    <property type="match status" value="1"/>
</dbReference>
<dbReference type="PANTHER" id="PTHR30560:SF3">
    <property type="entry name" value="TRIGGER FACTOR-LIKE PROTEIN TIG, CHLOROPLASTIC"/>
    <property type="match status" value="1"/>
</dbReference>
<evidence type="ECO:0000313" key="8">
    <source>
        <dbReference type="EMBL" id="VAW93081.1"/>
    </source>
</evidence>